<organism evidence="1 2">
    <name type="scientific">Daphnia pulex</name>
    <name type="common">Water flea</name>
    <dbReference type="NCBI Taxonomy" id="6669"/>
    <lineage>
        <taxon>Eukaryota</taxon>
        <taxon>Metazoa</taxon>
        <taxon>Ecdysozoa</taxon>
        <taxon>Arthropoda</taxon>
        <taxon>Crustacea</taxon>
        <taxon>Branchiopoda</taxon>
        <taxon>Diplostraca</taxon>
        <taxon>Cladocera</taxon>
        <taxon>Anomopoda</taxon>
        <taxon>Daphniidae</taxon>
        <taxon>Daphnia</taxon>
    </lineage>
</organism>
<proteinExistence type="predicted"/>
<dbReference type="GO" id="GO:0019005">
    <property type="term" value="C:SCF ubiquitin ligase complex"/>
    <property type="evidence" value="ECO:0000318"/>
    <property type="project" value="GO_Central"/>
</dbReference>
<dbReference type="HOGENOM" id="CLU_033667_1_1_1"/>
<evidence type="ECO:0000313" key="2">
    <source>
        <dbReference type="Proteomes" id="UP000000305"/>
    </source>
</evidence>
<dbReference type="PhylomeDB" id="E9FZQ0"/>
<dbReference type="SMART" id="SM00367">
    <property type="entry name" value="LRR_CC"/>
    <property type="match status" value="4"/>
</dbReference>
<evidence type="ECO:0000313" key="1">
    <source>
        <dbReference type="EMBL" id="EFX87229.1"/>
    </source>
</evidence>
<evidence type="ECO:0008006" key="3">
    <source>
        <dbReference type="Google" id="ProtNLM"/>
    </source>
</evidence>
<dbReference type="KEGG" id="dpx:DAPPUDRAFT_97348"/>
<dbReference type="FunFam" id="3.80.10.10:FF:001776">
    <property type="entry name" value="Uncharacterized protein"/>
    <property type="match status" value="1"/>
</dbReference>
<dbReference type="OrthoDB" id="16120at2759"/>
<protein>
    <recommendedName>
        <fullName evidence="3">F-box domain-containing protein</fullName>
    </recommendedName>
</protein>
<dbReference type="PANTHER" id="PTHR13318">
    <property type="entry name" value="PARTNER OF PAIRED, ISOFORM B-RELATED"/>
    <property type="match status" value="1"/>
</dbReference>
<keyword evidence="2" id="KW-1185">Reference proteome</keyword>
<dbReference type="SUPFAM" id="SSF52047">
    <property type="entry name" value="RNI-like"/>
    <property type="match status" value="1"/>
</dbReference>
<dbReference type="InParanoid" id="E9FZQ0"/>
<sequence>MEDGENALDSDLGNPINQLPTVLLEELISTFRGKKIRGEFLKEYGRIKPCVLPLPLPPHLRTLNLTTVTRWWKGSDYISDLLHLATIKSPNLETLLFDYFTCRYLANFSFIPKFKKLRILDISFTKTDDDCFLLIGKHCPDLRELHAKASGKVTDDGIRNLCVTGNCKFVRKLNLEYCYKITITGIQLALDNLPQLRALRHECLLEGLAEIAQYATVQKLDLPQYSLSKLYVLYNTVYKSGSLRQSVLLCPNVTEVYLNIRKEGFKDTDLLSLLLLEKLYTIEIVSVVPFPFHRNITFDGVVPLLKKFRYILKRIKFEGFLYVDIPTIIEFCPNLESLTIKDCQTTQSTETEVERPILQILKKLIVRNSTSSSENLFALLSSPSLVYVSMIGCDALNDHVFYRAANLHSFHNLEILCLYNCDSITKNGIDIFLQETNPLEKIILCRSPNSRITREDIVNWNETAIWIEKNWRFNFIFEFSSSCLLQIC</sequence>
<accession>E9FZQ0</accession>
<name>E9FZQ0_DAPPU</name>
<dbReference type="Gene3D" id="3.80.10.10">
    <property type="entry name" value="Ribonuclease Inhibitor"/>
    <property type="match status" value="2"/>
</dbReference>
<dbReference type="InterPro" id="IPR032675">
    <property type="entry name" value="LRR_dom_sf"/>
</dbReference>
<dbReference type="PANTHER" id="PTHR13318:SF95">
    <property type="entry name" value="F-BOX PROTEIN YLR352W"/>
    <property type="match status" value="1"/>
</dbReference>
<dbReference type="OMA" id="CRYLANF"/>
<reference evidence="1 2" key="1">
    <citation type="journal article" date="2011" name="Science">
        <title>The ecoresponsive genome of Daphnia pulex.</title>
        <authorList>
            <person name="Colbourne J.K."/>
            <person name="Pfrender M.E."/>
            <person name="Gilbert D."/>
            <person name="Thomas W.K."/>
            <person name="Tucker A."/>
            <person name="Oakley T.H."/>
            <person name="Tokishita S."/>
            <person name="Aerts A."/>
            <person name="Arnold G.J."/>
            <person name="Basu M.K."/>
            <person name="Bauer D.J."/>
            <person name="Caceres C.E."/>
            <person name="Carmel L."/>
            <person name="Casola C."/>
            <person name="Choi J.H."/>
            <person name="Detter J.C."/>
            <person name="Dong Q."/>
            <person name="Dusheyko S."/>
            <person name="Eads B.D."/>
            <person name="Frohlich T."/>
            <person name="Geiler-Samerotte K.A."/>
            <person name="Gerlach D."/>
            <person name="Hatcher P."/>
            <person name="Jogdeo S."/>
            <person name="Krijgsveld J."/>
            <person name="Kriventseva E.V."/>
            <person name="Kultz D."/>
            <person name="Laforsch C."/>
            <person name="Lindquist E."/>
            <person name="Lopez J."/>
            <person name="Manak J.R."/>
            <person name="Muller J."/>
            <person name="Pangilinan J."/>
            <person name="Patwardhan R.P."/>
            <person name="Pitluck S."/>
            <person name="Pritham E.J."/>
            <person name="Rechtsteiner A."/>
            <person name="Rho M."/>
            <person name="Rogozin I.B."/>
            <person name="Sakarya O."/>
            <person name="Salamov A."/>
            <person name="Schaack S."/>
            <person name="Shapiro H."/>
            <person name="Shiga Y."/>
            <person name="Skalitzky C."/>
            <person name="Smith Z."/>
            <person name="Souvorov A."/>
            <person name="Sung W."/>
            <person name="Tang Z."/>
            <person name="Tsuchiya D."/>
            <person name="Tu H."/>
            <person name="Vos H."/>
            <person name="Wang M."/>
            <person name="Wolf Y.I."/>
            <person name="Yamagata H."/>
            <person name="Yamada T."/>
            <person name="Ye Y."/>
            <person name="Shaw J.R."/>
            <person name="Andrews J."/>
            <person name="Crease T.J."/>
            <person name="Tang H."/>
            <person name="Lucas S.M."/>
            <person name="Robertson H.M."/>
            <person name="Bork P."/>
            <person name="Koonin E.V."/>
            <person name="Zdobnov E.M."/>
            <person name="Grigoriev I.V."/>
            <person name="Lynch M."/>
            <person name="Boore J.L."/>
        </authorList>
    </citation>
    <scope>NUCLEOTIDE SEQUENCE [LARGE SCALE GENOMIC DNA]</scope>
</reference>
<dbReference type="InterPro" id="IPR006553">
    <property type="entry name" value="Leu-rich_rpt_Cys-con_subtyp"/>
</dbReference>
<dbReference type="FunFam" id="3.80.10.10:FF:001773">
    <property type="entry name" value="Uncharacterized protein"/>
    <property type="match status" value="1"/>
</dbReference>
<dbReference type="Proteomes" id="UP000000305">
    <property type="component" value="Unassembled WGS sequence"/>
</dbReference>
<dbReference type="GO" id="GO:0031146">
    <property type="term" value="P:SCF-dependent proteasomal ubiquitin-dependent protein catabolic process"/>
    <property type="evidence" value="ECO:0000318"/>
    <property type="project" value="GO_Central"/>
</dbReference>
<dbReference type="EMBL" id="GL732528">
    <property type="protein sequence ID" value="EFX87229.1"/>
    <property type="molecule type" value="Genomic_DNA"/>
</dbReference>
<gene>
    <name evidence="1" type="ORF">DAPPUDRAFT_97348</name>
</gene>
<dbReference type="AlphaFoldDB" id="E9FZQ0"/>